<evidence type="ECO:0000313" key="3">
    <source>
        <dbReference type="Proteomes" id="UP001501624"/>
    </source>
</evidence>
<feature type="region of interest" description="Disordered" evidence="1">
    <location>
        <begin position="16"/>
        <end position="52"/>
    </location>
</feature>
<keyword evidence="3" id="KW-1185">Reference proteome</keyword>
<organism evidence="2 3">
    <name type="scientific">Amycolatopsis tucumanensis</name>
    <dbReference type="NCBI Taxonomy" id="401106"/>
    <lineage>
        <taxon>Bacteria</taxon>
        <taxon>Bacillati</taxon>
        <taxon>Actinomycetota</taxon>
        <taxon>Actinomycetes</taxon>
        <taxon>Pseudonocardiales</taxon>
        <taxon>Pseudonocardiaceae</taxon>
        <taxon>Amycolatopsis</taxon>
    </lineage>
</organism>
<accession>A0ABP7IQ39</accession>
<dbReference type="RefSeq" id="WP_237338674.1">
    <property type="nucleotide sequence ID" value="NZ_BAABCM010000007.1"/>
</dbReference>
<gene>
    <name evidence="2" type="ORF">GCM10022380_48680</name>
</gene>
<dbReference type="EMBL" id="BAABCM010000007">
    <property type="protein sequence ID" value="GAA3824112.1"/>
    <property type="molecule type" value="Genomic_DNA"/>
</dbReference>
<evidence type="ECO:0000256" key="1">
    <source>
        <dbReference type="SAM" id="MobiDB-lite"/>
    </source>
</evidence>
<reference evidence="3" key="1">
    <citation type="journal article" date="2019" name="Int. J. Syst. Evol. Microbiol.">
        <title>The Global Catalogue of Microorganisms (GCM) 10K type strain sequencing project: providing services to taxonomists for standard genome sequencing and annotation.</title>
        <authorList>
            <consortium name="The Broad Institute Genomics Platform"/>
            <consortium name="The Broad Institute Genome Sequencing Center for Infectious Disease"/>
            <person name="Wu L."/>
            <person name="Ma J."/>
        </authorList>
    </citation>
    <scope>NUCLEOTIDE SEQUENCE [LARGE SCALE GENOMIC DNA]</scope>
    <source>
        <strain evidence="3">JCM 17017</strain>
    </source>
</reference>
<proteinExistence type="predicted"/>
<comment type="caution">
    <text evidence="2">The sequence shown here is derived from an EMBL/GenBank/DDBJ whole genome shotgun (WGS) entry which is preliminary data.</text>
</comment>
<evidence type="ECO:0000313" key="2">
    <source>
        <dbReference type="EMBL" id="GAA3824112.1"/>
    </source>
</evidence>
<protein>
    <submittedName>
        <fullName evidence="2">Uncharacterized protein</fullName>
    </submittedName>
</protein>
<sequence length="64" mass="6641">MPVHVAGAVWLVLATGAPRRQGNGPDAVREPLLEPEGAPGTRADRAGSGQPTELRDALLAAVRF</sequence>
<name>A0ABP7IQ39_9PSEU</name>
<dbReference type="Proteomes" id="UP001501624">
    <property type="component" value="Unassembled WGS sequence"/>
</dbReference>